<sequence>MKNLAQMMGHGGCFVEWKEQFVSQERGNRVVHYFLKDSAGESILAVVGTERSVRHMFYVVADEFLQAYGKESSVHAGFKWRSRREVVDWLTSMLSKQHSPGDHSEPGKFDAIQTLGSLQFSHSGVVVPQSDIPDDKVRPSRNSKGLASDIVWSGAAWTCGKRLKHYPSFCRNGTSIMVQSFVYVMAKGENHYLAYLEDMYEDKRGQKKVKVRWFHHSQEVKGVIALRNSHPREVFITPYVQAISVECVDGSATVLNREHYEKCVNAFPHDALSKVHLCYRQFKSNRLKPFDLSKLRGYFDQPVFSCLSLNVLSKSEPIFDSLTGEDEEDLDLENSVRPKVKRIRNAKGSRTFELENAKVRKSGSCRHMLTHKSCQKHNYSFLGGRFLSHKHVLDDNDPAYEVNEKIELLCQDSGIRGCWFRCTVLHASRKQIRVQYDDLQDEDGYGNLEEWIPACKVALPDKLGMRHPGRLITRPAPQEQIELTLDIGIAVDAWWSDGWWEGVITGLDDSGKDNVDVYFPGESLFLNIHRTNLRVSRDWFEGSWVNVEAKPSILSTISDINKTNDKHSKSVTHIKSSSLAMSCIDTNPGTDFSNVKEETLEETALASLKKLRQTNDRQKQLSSEEDDRSEDDMVDTKNTSHNLKDNNGEGDNNSSDSEDDNDDNSNGVKSEMDSMETSEQNCREEEAEDMNMDMDMDMEAVDV</sequence>
<dbReference type="InterPro" id="IPR014002">
    <property type="entry name" value="Agenet_dom_plant"/>
</dbReference>
<protein>
    <recommendedName>
        <fullName evidence="2">BAH domain-containing protein</fullName>
    </recommendedName>
</protein>
<feature type="region of interest" description="Disordered" evidence="1">
    <location>
        <begin position="609"/>
        <end position="703"/>
    </location>
</feature>
<dbReference type="InterPro" id="IPR001025">
    <property type="entry name" value="BAH_dom"/>
</dbReference>
<evidence type="ECO:0000313" key="3">
    <source>
        <dbReference type="EMBL" id="CAK9308676.1"/>
    </source>
</evidence>
<accession>A0ABP0XP07</accession>
<feature type="domain" description="BAH" evidence="2">
    <location>
        <begin position="174"/>
        <end position="293"/>
    </location>
</feature>
<feature type="compositionally biased region" description="Acidic residues" evidence="1">
    <location>
        <begin position="685"/>
        <end position="703"/>
    </location>
</feature>
<gene>
    <name evidence="3" type="ORF">CITCOLO1_LOCUS190</name>
</gene>
<dbReference type="Pfam" id="PF05641">
    <property type="entry name" value="Agenet"/>
    <property type="match status" value="1"/>
</dbReference>
<name>A0ABP0XP07_9ROSI</name>
<evidence type="ECO:0000256" key="1">
    <source>
        <dbReference type="SAM" id="MobiDB-lite"/>
    </source>
</evidence>
<dbReference type="SMART" id="SM00439">
    <property type="entry name" value="BAH"/>
    <property type="match status" value="1"/>
</dbReference>
<dbReference type="PROSITE" id="PS51038">
    <property type="entry name" value="BAH"/>
    <property type="match status" value="1"/>
</dbReference>
<keyword evidence="4" id="KW-1185">Reference proteome</keyword>
<dbReference type="Gene3D" id="2.30.30.490">
    <property type="match status" value="1"/>
</dbReference>
<dbReference type="SMART" id="SM00743">
    <property type="entry name" value="Agenet"/>
    <property type="match status" value="1"/>
</dbReference>
<reference evidence="3 4" key="1">
    <citation type="submission" date="2024-03" db="EMBL/GenBank/DDBJ databases">
        <authorList>
            <person name="Gkanogiannis A."/>
            <person name="Becerra Lopez-Lavalle L."/>
        </authorList>
    </citation>
    <scope>NUCLEOTIDE SEQUENCE [LARGE SCALE GENOMIC DNA]</scope>
</reference>
<dbReference type="InterPro" id="IPR008395">
    <property type="entry name" value="Agenet-like_dom"/>
</dbReference>
<dbReference type="PANTHER" id="PTHR31917">
    <property type="entry name" value="AGENET DOMAIN-CONTAINING PROTEIN-RELATED"/>
    <property type="match status" value="1"/>
</dbReference>
<dbReference type="EMBL" id="OZ021735">
    <property type="protein sequence ID" value="CAK9308676.1"/>
    <property type="molecule type" value="Genomic_DNA"/>
</dbReference>
<dbReference type="CDD" id="cd04721">
    <property type="entry name" value="BAH_plant_1"/>
    <property type="match status" value="1"/>
</dbReference>
<feature type="compositionally biased region" description="Acidic residues" evidence="1">
    <location>
        <begin position="623"/>
        <end position="633"/>
    </location>
</feature>
<evidence type="ECO:0000313" key="4">
    <source>
        <dbReference type="Proteomes" id="UP001642487"/>
    </source>
</evidence>
<dbReference type="PANTHER" id="PTHR31917:SF101">
    <property type="entry name" value="OS07G0607300 PROTEIN"/>
    <property type="match status" value="1"/>
</dbReference>
<proteinExistence type="predicted"/>
<dbReference type="InterPro" id="IPR043151">
    <property type="entry name" value="BAH_sf"/>
</dbReference>
<evidence type="ECO:0000259" key="2">
    <source>
        <dbReference type="PROSITE" id="PS51038"/>
    </source>
</evidence>
<dbReference type="Pfam" id="PF01426">
    <property type="entry name" value="BAH"/>
    <property type="match status" value="1"/>
</dbReference>
<dbReference type="CDD" id="cd20405">
    <property type="entry name" value="Tudor_Agenet_AtDUF_rpt1_3"/>
    <property type="match status" value="1"/>
</dbReference>
<dbReference type="Proteomes" id="UP001642487">
    <property type="component" value="Chromosome 1"/>
</dbReference>
<organism evidence="3 4">
    <name type="scientific">Citrullus colocynthis</name>
    <name type="common">colocynth</name>
    <dbReference type="NCBI Taxonomy" id="252529"/>
    <lineage>
        <taxon>Eukaryota</taxon>
        <taxon>Viridiplantae</taxon>
        <taxon>Streptophyta</taxon>
        <taxon>Embryophyta</taxon>
        <taxon>Tracheophyta</taxon>
        <taxon>Spermatophyta</taxon>
        <taxon>Magnoliopsida</taxon>
        <taxon>eudicotyledons</taxon>
        <taxon>Gunneridae</taxon>
        <taxon>Pentapetalae</taxon>
        <taxon>rosids</taxon>
        <taxon>fabids</taxon>
        <taxon>Cucurbitales</taxon>
        <taxon>Cucurbitaceae</taxon>
        <taxon>Benincaseae</taxon>
        <taxon>Citrullus</taxon>
    </lineage>
</organism>